<sequence length="491" mass="56725">MNQFSHQVQARFNPEPLEEADYDNSFLELQEVLSKLSGSEEYLSSMFAPVRSITEYGGLESFEDIAECIAGLEALVPNYNYNTDHSVYGVFEGLVEDLEITPKWVSTLRRFVYGFATKDNDHAEFFGTPYLGTHRIVFKTADRVAFFTDIIDVDEVKLRDELIKCKWVNKDFKVSSDAFNLSIVYLMHKVHKSNLPKNMKDDALVNLVVLFHYRILTSIMNHYFAYLVKPSVAQTAYNKLSMKFDIKRYGSWNALFKARAEFIIDPKTGIHYDTFTKMDNDKKIVYMVNDMESRLKGVVNDFTKVLYEVKDSVNLVETESGFVISDGQIDLKDIQKNVNAFRTYINNIITDGHSFYKQELLGFAAKAIDDSKAQKQFEDKLALVVKEFPTQYNHPKGEKYREFVDDVITHLFEYLSSNSIRYNDLSNVVYKLRGGYTSNKSINELVHKLRKNGDKLITAMTGIKTQYSVACLRNGLMLYIVIRTLVRDYYK</sequence>
<proteinExistence type="predicted"/>
<name>A0A514TUS1_9CAUD</name>
<keyword evidence="2" id="KW-1185">Reference proteome</keyword>
<dbReference type="EMBL" id="MN032614">
    <property type="protein sequence ID" value="QDJ96771.1"/>
    <property type="molecule type" value="Genomic_DNA"/>
</dbReference>
<dbReference type="Proteomes" id="UP000317703">
    <property type="component" value="Segment"/>
</dbReference>
<organism evidence="1 2">
    <name type="scientific">Aeromonas phage PS1</name>
    <dbReference type="NCBI Taxonomy" id="2591406"/>
    <lineage>
        <taxon>Viruses</taxon>
        <taxon>Duplodnaviria</taxon>
        <taxon>Heunggongvirae</taxon>
        <taxon>Uroviricota</taxon>
        <taxon>Caudoviricetes</taxon>
        <taxon>Chimalliviridae</taxon>
        <taxon>Ferozepurvirus</taxon>
        <taxon>Ferozepurvirus PS1</taxon>
    </lineage>
</organism>
<gene>
    <name evidence="1" type="ORF">PS1_0013</name>
</gene>
<protein>
    <submittedName>
        <fullName evidence="1">Uncharacterized protein</fullName>
    </submittedName>
</protein>
<reference evidence="1" key="1">
    <citation type="submission" date="2019-06" db="EMBL/GenBank/DDBJ databases">
        <title>Complete genome sequence of Aeromonas hydrophila bacteriophage PS1.</title>
        <authorList>
            <person name="Rai S."/>
            <person name="Tyagi A."/>
            <person name="Kumar N."/>
            <person name="Singh N."/>
        </authorList>
    </citation>
    <scope>NUCLEOTIDE SEQUENCE [LARGE SCALE GENOMIC DNA]</scope>
</reference>
<evidence type="ECO:0000313" key="1">
    <source>
        <dbReference type="EMBL" id="QDJ96771.1"/>
    </source>
</evidence>
<accession>A0A514TUS1</accession>
<evidence type="ECO:0000313" key="2">
    <source>
        <dbReference type="Proteomes" id="UP000317703"/>
    </source>
</evidence>